<comment type="caution">
    <text evidence="2">The sequence shown here is derived from an EMBL/GenBank/DDBJ whole genome shotgun (WGS) entry which is preliminary data.</text>
</comment>
<proteinExistence type="predicted"/>
<dbReference type="SMART" id="SM00220">
    <property type="entry name" value="S_TKc"/>
    <property type="match status" value="1"/>
</dbReference>
<dbReference type="PROSITE" id="PS50011">
    <property type="entry name" value="PROTEIN_KINASE_DOM"/>
    <property type="match status" value="1"/>
</dbReference>
<evidence type="ECO:0000259" key="1">
    <source>
        <dbReference type="PROSITE" id="PS50011"/>
    </source>
</evidence>
<dbReference type="Gene3D" id="1.10.510.10">
    <property type="entry name" value="Transferase(Phosphotransferase) domain 1"/>
    <property type="match status" value="1"/>
</dbReference>
<dbReference type="AlphaFoldDB" id="A0AAV9P2U4"/>
<dbReference type="RefSeq" id="XP_064655473.1">
    <property type="nucleotide sequence ID" value="XM_064806147.1"/>
</dbReference>
<feature type="domain" description="Protein kinase" evidence="1">
    <location>
        <begin position="19"/>
        <end position="322"/>
    </location>
</feature>
<sequence>MPVRPQYAAQSRAHFRETHEEVSFLSEGSNGECFLAIKASDVDEILEDYAVDESMDVLIKRLRDSLVVAKFYKPRRDNLDKQDVQDEINFLRSLPANRPEVTSLVDYSLGEEAQWFTMKYVPGSTLCNLVRDCHKDLSTGLQWHLALGICTRTLKRYGDLHSANLLIRPASSLWGLEIVLADFGRAETQPDTRIREDDFRTLRNDDYQWLGVLMESILIANKVGKGYRYCWHEGVNPDCEICLDKARLPTLSTSEKLLVKWAKKFRTLEVSNDDDLLELLKEFAEVAKTQEALHGTRLNPRVEEYLEGQGLSENEILEIVGM</sequence>
<protein>
    <recommendedName>
        <fullName evidence="1">Protein kinase domain-containing protein</fullName>
    </recommendedName>
</protein>
<evidence type="ECO:0000313" key="2">
    <source>
        <dbReference type="EMBL" id="KAK5165389.1"/>
    </source>
</evidence>
<dbReference type="GeneID" id="89930250"/>
<evidence type="ECO:0000313" key="3">
    <source>
        <dbReference type="Proteomes" id="UP001337655"/>
    </source>
</evidence>
<dbReference type="SUPFAM" id="SSF56112">
    <property type="entry name" value="Protein kinase-like (PK-like)"/>
    <property type="match status" value="1"/>
</dbReference>
<dbReference type="Proteomes" id="UP001337655">
    <property type="component" value="Unassembled WGS sequence"/>
</dbReference>
<gene>
    <name evidence="2" type="ORF">LTR77_008918</name>
</gene>
<organism evidence="2 3">
    <name type="scientific">Saxophila tyrrhenica</name>
    <dbReference type="NCBI Taxonomy" id="1690608"/>
    <lineage>
        <taxon>Eukaryota</taxon>
        <taxon>Fungi</taxon>
        <taxon>Dikarya</taxon>
        <taxon>Ascomycota</taxon>
        <taxon>Pezizomycotina</taxon>
        <taxon>Dothideomycetes</taxon>
        <taxon>Dothideomycetidae</taxon>
        <taxon>Mycosphaerellales</taxon>
        <taxon>Extremaceae</taxon>
        <taxon>Saxophila</taxon>
    </lineage>
</organism>
<name>A0AAV9P2U4_9PEZI</name>
<reference evidence="2 3" key="1">
    <citation type="submission" date="2023-08" db="EMBL/GenBank/DDBJ databases">
        <title>Black Yeasts Isolated from many extreme environments.</title>
        <authorList>
            <person name="Coleine C."/>
            <person name="Stajich J.E."/>
            <person name="Selbmann L."/>
        </authorList>
    </citation>
    <scope>NUCLEOTIDE SEQUENCE [LARGE SCALE GENOMIC DNA]</scope>
    <source>
        <strain evidence="2 3">CCFEE 5935</strain>
    </source>
</reference>
<dbReference type="InterPro" id="IPR011009">
    <property type="entry name" value="Kinase-like_dom_sf"/>
</dbReference>
<dbReference type="GO" id="GO:0005524">
    <property type="term" value="F:ATP binding"/>
    <property type="evidence" value="ECO:0007669"/>
    <property type="project" value="InterPro"/>
</dbReference>
<keyword evidence="3" id="KW-1185">Reference proteome</keyword>
<accession>A0AAV9P2U4</accession>
<dbReference type="InterPro" id="IPR000719">
    <property type="entry name" value="Prot_kinase_dom"/>
</dbReference>
<dbReference type="EMBL" id="JAVRRT010000016">
    <property type="protein sequence ID" value="KAK5165389.1"/>
    <property type="molecule type" value="Genomic_DNA"/>
</dbReference>
<dbReference type="GO" id="GO:0004672">
    <property type="term" value="F:protein kinase activity"/>
    <property type="evidence" value="ECO:0007669"/>
    <property type="project" value="InterPro"/>
</dbReference>